<feature type="domain" description="EAL" evidence="3">
    <location>
        <begin position="457"/>
        <end position="713"/>
    </location>
</feature>
<dbReference type="SMART" id="SM00052">
    <property type="entry name" value="EAL"/>
    <property type="match status" value="1"/>
</dbReference>
<name>A0A4D4JCH6_9PSEU</name>
<dbReference type="InterPro" id="IPR035965">
    <property type="entry name" value="PAS-like_dom_sf"/>
</dbReference>
<evidence type="ECO:0000259" key="3">
    <source>
        <dbReference type="PROSITE" id="PS50883"/>
    </source>
</evidence>
<dbReference type="CDD" id="cd00130">
    <property type="entry name" value="PAS"/>
    <property type="match status" value="1"/>
</dbReference>
<dbReference type="Gene3D" id="3.30.70.270">
    <property type="match status" value="1"/>
</dbReference>
<gene>
    <name evidence="5" type="ORF">GTS_49470</name>
</gene>
<evidence type="ECO:0000259" key="4">
    <source>
        <dbReference type="PROSITE" id="PS50887"/>
    </source>
</evidence>
<dbReference type="InterPro" id="IPR000700">
    <property type="entry name" value="PAS-assoc_C"/>
</dbReference>
<accession>A0A4D4JCH6</accession>
<dbReference type="PROSITE" id="PS50887">
    <property type="entry name" value="GGDEF"/>
    <property type="match status" value="1"/>
</dbReference>
<feature type="domain" description="PAS" evidence="1">
    <location>
        <begin position="157"/>
        <end position="227"/>
    </location>
</feature>
<comment type="caution">
    <text evidence="5">The sequence shown here is derived from an EMBL/GenBank/DDBJ whole genome shotgun (WGS) entry which is preliminary data.</text>
</comment>
<feature type="domain" description="PAC" evidence="2">
    <location>
        <begin position="231"/>
        <end position="283"/>
    </location>
</feature>
<evidence type="ECO:0000313" key="5">
    <source>
        <dbReference type="EMBL" id="GDY33314.1"/>
    </source>
</evidence>
<dbReference type="Gene3D" id="3.30.450.20">
    <property type="entry name" value="PAS domain"/>
    <property type="match status" value="1"/>
</dbReference>
<dbReference type="Pfam" id="PF00990">
    <property type="entry name" value="GGDEF"/>
    <property type="match status" value="1"/>
</dbReference>
<dbReference type="SUPFAM" id="SSF55785">
    <property type="entry name" value="PYP-like sensor domain (PAS domain)"/>
    <property type="match status" value="1"/>
</dbReference>
<dbReference type="NCBIfam" id="TIGR00254">
    <property type="entry name" value="GGDEF"/>
    <property type="match status" value="1"/>
</dbReference>
<dbReference type="SMART" id="SM00267">
    <property type="entry name" value="GGDEF"/>
    <property type="match status" value="1"/>
</dbReference>
<protein>
    <submittedName>
        <fullName evidence="5">Signal transduction protein</fullName>
    </submittedName>
</protein>
<dbReference type="SUPFAM" id="SSF141868">
    <property type="entry name" value="EAL domain-like"/>
    <property type="match status" value="1"/>
</dbReference>
<dbReference type="InterPro" id="IPR035919">
    <property type="entry name" value="EAL_sf"/>
</dbReference>
<proteinExistence type="predicted"/>
<evidence type="ECO:0000313" key="6">
    <source>
        <dbReference type="Proteomes" id="UP000298860"/>
    </source>
</evidence>
<dbReference type="PROSITE" id="PS50883">
    <property type="entry name" value="EAL"/>
    <property type="match status" value="1"/>
</dbReference>
<dbReference type="PROSITE" id="PS50112">
    <property type="entry name" value="PAS"/>
    <property type="match status" value="1"/>
</dbReference>
<dbReference type="AlphaFoldDB" id="A0A4D4JCH6"/>
<dbReference type="PANTHER" id="PTHR44757:SF2">
    <property type="entry name" value="BIOFILM ARCHITECTURE MAINTENANCE PROTEIN MBAA"/>
    <property type="match status" value="1"/>
</dbReference>
<reference evidence="6" key="1">
    <citation type="submission" date="2019-04" db="EMBL/GenBank/DDBJ databases">
        <title>Draft genome sequence of Pseudonocardiaceae bacterium SL3-2-4.</title>
        <authorList>
            <person name="Ningsih F."/>
            <person name="Yokota A."/>
            <person name="Sakai Y."/>
            <person name="Nanatani K."/>
            <person name="Yabe S."/>
            <person name="Oetari A."/>
            <person name="Sjamsuridzal W."/>
        </authorList>
    </citation>
    <scope>NUCLEOTIDE SEQUENCE [LARGE SCALE GENOMIC DNA]</scope>
    <source>
        <strain evidence="6">SL3-2-4</strain>
    </source>
</reference>
<dbReference type="InterPro" id="IPR043128">
    <property type="entry name" value="Rev_trsase/Diguanyl_cyclase"/>
</dbReference>
<dbReference type="CDD" id="cd01949">
    <property type="entry name" value="GGDEF"/>
    <property type="match status" value="1"/>
</dbReference>
<sequence>MTPPPGVAHEPRDVLRRRRVELAQRWAEAVSGTAYVPMSHAEIENFLLGLIDRLADALSGESVDEEVASGVGALLVEHNFTGTESLRHTLEVLGHALLAEPTALDTPSSADRIVTLLSAIACGYATRTRLLTFDQQEEVKWALLKAKHDVERVLHLTEARFREVFASSALGIAITELDGTCVEANTALAQILGREPNELTGRPLHELFHPDDVDDLRAAYRDLAEGRTERVRERRRLVGEDGETAWVHLAASLLHDADGRPAYHVTMVEDVTELHLLQDRLGHQTLHDPLTGLPNRQYLVSQLETVLGRTDPATRVILYYLGLDAFSVINDGLGYQVGDALLRVVASRLATVVDGEHAMVARVEGDEFAILMENSPSTPDLATLIRRINDELAEPIYLDGHGVAVSASIAAVRRPQHEITPEEMLGAAQATLRRVKANGKRQWGLYDQRRDSEERATFALAAVMPGAWENGDIGVVYRPVVRAADRRIVGVQALLRWDDPERGRLLRHDQCVALAETTGLALPLGQWLLARACEQAAGWRQRLGDDTPPLYVNLPPSLTQDADLIATVTRILDATTMPAGALRLALDTRTVLTETGDATDNLLVLADKGLSPALHGFGGGYRELALLAEMPVRAVAVPAGAVGRPDADSVLGRAVADLVAAAHAAGAEVIAEGVDGDEQAAWWHRVGGDLALGEVFGVDAEPDEVVDLLGSEWTFQPLP</sequence>
<dbReference type="Pfam" id="PF08448">
    <property type="entry name" value="PAS_4"/>
    <property type="match status" value="1"/>
</dbReference>
<dbReference type="EMBL" id="BJFL01000039">
    <property type="protein sequence ID" value="GDY33314.1"/>
    <property type="molecule type" value="Genomic_DNA"/>
</dbReference>
<dbReference type="RefSeq" id="WP_137816277.1">
    <property type="nucleotide sequence ID" value="NZ_BJFL01000039.1"/>
</dbReference>
<feature type="domain" description="GGDEF" evidence="4">
    <location>
        <begin position="314"/>
        <end position="448"/>
    </location>
</feature>
<dbReference type="Gene3D" id="3.20.20.450">
    <property type="entry name" value="EAL domain"/>
    <property type="match status" value="1"/>
</dbReference>
<dbReference type="NCBIfam" id="TIGR00229">
    <property type="entry name" value="sensory_box"/>
    <property type="match status" value="1"/>
</dbReference>
<dbReference type="InterPro" id="IPR001633">
    <property type="entry name" value="EAL_dom"/>
</dbReference>
<evidence type="ECO:0000259" key="1">
    <source>
        <dbReference type="PROSITE" id="PS50112"/>
    </source>
</evidence>
<keyword evidence="6" id="KW-1185">Reference proteome</keyword>
<dbReference type="InterPro" id="IPR000160">
    <property type="entry name" value="GGDEF_dom"/>
</dbReference>
<dbReference type="SMART" id="SM00091">
    <property type="entry name" value="PAS"/>
    <property type="match status" value="1"/>
</dbReference>
<evidence type="ECO:0000259" key="2">
    <source>
        <dbReference type="PROSITE" id="PS50113"/>
    </source>
</evidence>
<dbReference type="PROSITE" id="PS50113">
    <property type="entry name" value="PAC"/>
    <property type="match status" value="1"/>
</dbReference>
<organism evidence="5 6">
    <name type="scientific">Gandjariella thermophila</name>
    <dbReference type="NCBI Taxonomy" id="1931992"/>
    <lineage>
        <taxon>Bacteria</taxon>
        <taxon>Bacillati</taxon>
        <taxon>Actinomycetota</taxon>
        <taxon>Actinomycetes</taxon>
        <taxon>Pseudonocardiales</taxon>
        <taxon>Pseudonocardiaceae</taxon>
        <taxon>Gandjariella</taxon>
    </lineage>
</organism>
<dbReference type="InterPro" id="IPR052155">
    <property type="entry name" value="Biofilm_reg_signaling"/>
</dbReference>
<dbReference type="InterPro" id="IPR029787">
    <property type="entry name" value="Nucleotide_cyclase"/>
</dbReference>
<dbReference type="PANTHER" id="PTHR44757">
    <property type="entry name" value="DIGUANYLATE CYCLASE DGCP"/>
    <property type="match status" value="1"/>
</dbReference>
<dbReference type="InterPro" id="IPR013656">
    <property type="entry name" value="PAS_4"/>
</dbReference>
<dbReference type="Proteomes" id="UP000298860">
    <property type="component" value="Unassembled WGS sequence"/>
</dbReference>
<dbReference type="OrthoDB" id="23692at2"/>
<dbReference type="InterPro" id="IPR000014">
    <property type="entry name" value="PAS"/>
</dbReference>
<dbReference type="Pfam" id="PF00563">
    <property type="entry name" value="EAL"/>
    <property type="match status" value="1"/>
</dbReference>
<dbReference type="CDD" id="cd01948">
    <property type="entry name" value="EAL"/>
    <property type="match status" value="1"/>
</dbReference>
<dbReference type="SUPFAM" id="SSF55073">
    <property type="entry name" value="Nucleotide cyclase"/>
    <property type="match status" value="1"/>
</dbReference>